<feature type="transmembrane region" description="Helical" evidence="1">
    <location>
        <begin position="259"/>
        <end position="277"/>
    </location>
</feature>
<feature type="transmembrane region" description="Helical" evidence="1">
    <location>
        <begin position="343"/>
        <end position="365"/>
    </location>
</feature>
<dbReference type="Proteomes" id="UP000613768">
    <property type="component" value="Unassembled WGS sequence"/>
</dbReference>
<proteinExistence type="predicted"/>
<feature type="transmembrane region" description="Helical" evidence="1">
    <location>
        <begin position="371"/>
        <end position="391"/>
    </location>
</feature>
<keyword evidence="3" id="KW-1185">Reference proteome</keyword>
<evidence type="ECO:0000313" key="2">
    <source>
        <dbReference type="EMBL" id="MBD8526509.1"/>
    </source>
</evidence>
<keyword evidence="1" id="KW-0812">Transmembrane</keyword>
<dbReference type="RefSeq" id="WP_192029930.1">
    <property type="nucleotide sequence ID" value="NZ_JACYTR010000024.1"/>
</dbReference>
<name>A0AAW3ZMW1_9GAMM</name>
<organism evidence="2 3">
    <name type="scientific">Pseudomarimonas arenosa</name>
    <dbReference type="NCBI Taxonomy" id="2774145"/>
    <lineage>
        <taxon>Bacteria</taxon>
        <taxon>Pseudomonadati</taxon>
        <taxon>Pseudomonadota</taxon>
        <taxon>Gammaproteobacteria</taxon>
        <taxon>Lysobacterales</taxon>
        <taxon>Lysobacteraceae</taxon>
        <taxon>Pseudomarimonas</taxon>
    </lineage>
</organism>
<feature type="transmembrane region" description="Helical" evidence="1">
    <location>
        <begin position="46"/>
        <end position="67"/>
    </location>
</feature>
<dbReference type="EMBL" id="JACYTR010000024">
    <property type="protein sequence ID" value="MBD8526509.1"/>
    <property type="molecule type" value="Genomic_DNA"/>
</dbReference>
<dbReference type="AlphaFoldDB" id="A0AAW3ZMW1"/>
<feature type="transmembrane region" description="Helical" evidence="1">
    <location>
        <begin position="88"/>
        <end position="105"/>
    </location>
</feature>
<comment type="caution">
    <text evidence="2">The sequence shown here is derived from an EMBL/GenBank/DDBJ whole genome shotgun (WGS) entry which is preliminary data.</text>
</comment>
<keyword evidence="1" id="KW-1133">Transmembrane helix</keyword>
<sequence length="464" mass="49777">MKPHFAVARAAFRLKGTLLFLIFAALLSAVSLLINSQAENHNTQFIAVAFMSMAAWMGWFLYLPRLWQLQRHAEDLCLPGARQRHERTTVILCVMGTLAASLALWATGAPFGMALLGMSLGLSTALLHLMISALMGVALIASSVLLPAAASAFPGLLPLLLEHTYGLLSLVVLISLWVGVRTWRRTMGVSADAGWRAPQIVQLAQRGDISISDERMDPSRHWMSTNASSLDGSIGPNTPIRSLAVLLCGAMAPLGWRSYLRSSAWMAAAIGFLLLLSLSNDRARKGPDFGLLILLSIWAMALPTTLITRLRQEWSGSGQGLAEGFLLPGLVNPRLSWLQVIGAMLYTCLYRLSLPALMVVIALTINSGSPQAGMLTLAVAGWALLLSLSLLPLAQRQSGLATFLLYFLLGVIVVAVIAVHLIVDSRGLWPIPMIIPVVTGVILLCAALGGLLPRSQSPFALPAS</sequence>
<gene>
    <name evidence="2" type="ORF">IFO71_12245</name>
</gene>
<feature type="transmembrane region" description="Helical" evidence="1">
    <location>
        <begin position="429"/>
        <end position="452"/>
    </location>
</feature>
<evidence type="ECO:0000256" key="1">
    <source>
        <dbReference type="SAM" id="Phobius"/>
    </source>
</evidence>
<feature type="transmembrane region" description="Helical" evidence="1">
    <location>
        <begin position="403"/>
        <end position="423"/>
    </location>
</feature>
<evidence type="ECO:0000313" key="3">
    <source>
        <dbReference type="Proteomes" id="UP000613768"/>
    </source>
</evidence>
<feature type="transmembrane region" description="Helical" evidence="1">
    <location>
        <begin position="163"/>
        <end position="180"/>
    </location>
</feature>
<accession>A0AAW3ZMW1</accession>
<feature type="transmembrane region" description="Helical" evidence="1">
    <location>
        <begin position="12"/>
        <end position="34"/>
    </location>
</feature>
<keyword evidence="1" id="KW-0472">Membrane</keyword>
<feature type="transmembrane region" description="Helical" evidence="1">
    <location>
        <begin position="289"/>
        <end position="307"/>
    </location>
</feature>
<reference evidence="2 3" key="1">
    <citation type="submission" date="2020-09" db="EMBL/GenBank/DDBJ databases">
        <title>Pseudoxanthomonas sp. CAU 1598 isolated from sand of Yaerae Beach.</title>
        <authorList>
            <person name="Kim W."/>
        </authorList>
    </citation>
    <scope>NUCLEOTIDE SEQUENCE [LARGE SCALE GENOMIC DNA]</scope>
    <source>
        <strain evidence="2 3">CAU 1598</strain>
    </source>
</reference>
<evidence type="ECO:0008006" key="4">
    <source>
        <dbReference type="Google" id="ProtNLM"/>
    </source>
</evidence>
<protein>
    <recommendedName>
        <fullName evidence="4">ABC transporter permease</fullName>
    </recommendedName>
</protein>